<evidence type="ECO:0000313" key="2">
    <source>
        <dbReference type="Proteomes" id="UP000235965"/>
    </source>
</evidence>
<dbReference type="GO" id="GO:0003676">
    <property type="term" value="F:nucleic acid binding"/>
    <property type="evidence" value="ECO:0007669"/>
    <property type="project" value="InterPro"/>
</dbReference>
<dbReference type="AlphaFoldDB" id="A0A2J7PQ92"/>
<protein>
    <submittedName>
        <fullName evidence="1">Uncharacterized protein</fullName>
    </submittedName>
</protein>
<keyword evidence="2" id="KW-1185">Reference proteome</keyword>
<organism evidence="1 2">
    <name type="scientific">Cryptotermes secundus</name>
    <dbReference type="NCBI Taxonomy" id="105785"/>
    <lineage>
        <taxon>Eukaryota</taxon>
        <taxon>Metazoa</taxon>
        <taxon>Ecdysozoa</taxon>
        <taxon>Arthropoda</taxon>
        <taxon>Hexapoda</taxon>
        <taxon>Insecta</taxon>
        <taxon>Pterygota</taxon>
        <taxon>Neoptera</taxon>
        <taxon>Polyneoptera</taxon>
        <taxon>Dictyoptera</taxon>
        <taxon>Blattodea</taxon>
        <taxon>Blattoidea</taxon>
        <taxon>Termitoidae</taxon>
        <taxon>Kalotermitidae</taxon>
        <taxon>Cryptotermitinae</taxon>
        <taxon>Cryptotermes</taxon>
    </lineage>
</organism>
<evidence type="ECO:0000313" key="1">
    <source>
        <dbReference type="EMBL" id="PNF18501.1"/>
    </source>
</evidence>
<proteinExistence type="predicted"/>
<dbReference type="InParanoid" id="A0A2J7PQ92"/>
<name>A0A2J7PQ92_9NEOP</name>
<dbReference type="Gene3D" id="3.30.420.10">
    <property type="entry name" value="Ribonuclease H-like superfamily/Ribonuclease H"/>
    <property type="match status" value="1"/>
</dbReference>
<dbReference type="OrthoDB" id="8195099at2759"/>
<dbReference type="PANTHER" id="PTHR47326:SF1">
    <property type="entry name" value="HTH PSQ-TYPE DOMAIN-CONTAINING PROTEIN"/>
    <property type="match status" value="1"/>
</dbReference>
<dbReference type="STRING" id="105785.A0A2J7PQ92"/>
<sequence length="208" mass="24380">MKHKISCIRECSKSESVTAVQGAFRRKFNIQPLARKSIYRWNKQFDETGSLCNGKSPGRSRVSEDNVERIRMSFERNLMKSTRSASRELGLSQTTVWRVLRRRLVYKPCHLQLVQALRANGKVKRVEFCDRMLKNMEDELFLPRVIFSDEATFRLSGKVNRHNVRIWGIQNPRVTLEHVRDSPNVNVFCAVAFLRILQNWLVPQMNED</sequence>
<gene>
    <name evidence="1" type="ORF">B7P43_G09037</name>
</gene>
<comment type="caution">
    <text evidence="1">The sequence shown here is derived from an EMBL/GenBank/DDBJ whole genome shotgun (WGS) entry which is preliminary data.</text>
</comment>
<dbReference type="InterPro" id="IPR036397">
    <property type="entry name" value="RNaseH_sf"/>
</dbReference>
<dbReference type="EMBL" id="NEVH01022640">
    <property type="protein sequence ID" value="PNF18501.1"/>
    <property type="molecule type" value="Genomic_DNA"/>
</dbReference>
<accession>A0A2J7PQ92</accession>
<dbReference type="PANTHER" id="PTHR47326">
    <property type="entry name" value="TRANSPOSABLE ELEMENT TC3 TRANSPOSASE-LIKE PROTEIN"/>
    <property type="match status" value="1"/>
</dbReference>
<reference evidence="1 2" key="1">
    <citation type="submission" date="2017-12" db="EMBL/GenBank/DDBJ databases">
        <title>Hemimetabolous genomes reveal molecular basis of termite eusociality.</title>
        <authorList>
            <person name="Harrison M.C."/>
            <person name="Jongepier E."/>
            <person name="Robertson H.M."/>
            <person name="Arning N."/>
            <person name="Bitard-Feildel T."/>
            <person name="Chao H."/>
            <person name="Childers C.P."/>
            <person name="Dinh H."/>
            <person name="Doddapaneni H."/>
            <person name="Dugan S."/>
            <person name="Gowin J."/>
            <person name="Greiner C."/>
            <person name="Han Y."/>
            <person name="Hu H."/>
            <person name="Hughes D.S.T."/>
            <person name="Huylmans A.-K."/>
            <person name="Kemena C."/>
            <person name="Kremer L.P.M."/>
            <person name="Lee S.L."/>
            <person name="Lopez-Ezquerra A."/>
            <person name="Mallet L."/>
            <person name="Monroy-Kuhn J.M."/>
            <person name="Moser A."/>
            <person name="Murali S.C."/>
            <person name="Muzny D.M."/>
            <person name="Otani S."/>
            <person name="Piulachs M.-D."/>
            <person name="Poelchau M."/>
            <person name="Qu J."/>
            <person name="Schaub F."/>
            <person name="Wada-Katsumata A."/>
            <person name="Worley K.C."/>
            <person name="Xie Q."/>
            <person name="Ylla G."/>
            <person name="Poulsen M."/>
            <person name="Gibbs R.A."/>
            <person name="Schal C."/>
            <person name="Richards S."/>
            <person name="Belles X."/>
            <person name="Korb J."/>
            <person name="Bornberg-Bauer E."/>
        </authorList>
    </citation>
    <scope>NUCLEOTIDE SEQUENCE [LARGE SCALE GENOMIC DNA]</scope>
    <source>
        <tissue evidence="1">Whole body</tissue>
    </source>
</reference>
<dbReference type="Proteomes" id="UP000235965">
    <property type="component" value="Unassembled WGS sequence"/>
</dbReference>